<dbReference type="InterPro" id="IPR006461">
    <property type="entry name" value="PLAC_motif_containing"/>
</dbReference>
<dbReference type="EMBL" id="JAADYS010000907">
    <property type="protein sequence ID" value="KAF4466245.1"/>
    <property type="molecule type" value="Genomic_DNA"/>
</dbReference>
<feature type="compositionally biased region" description="Basic and acidic residues" evidence="1">
    <location>
        <begin position="312"/>
        <end position="334"/>
    </location>
</feature>
<dbReference type="OrthoDB" id="1045822at2759"/>
<evidence type="ECO:0000256" key="1">
    <source>
        <dbReference type="SAM" id="MobiDB-lite"/>
    </source>
</evidence>
<feature type="region of interest" description="Disordered" evidence="1">
    <location>
        <begin position="125"/>
        <end position="391"/>
    </location>
</feature>
<dbReference type="Proteomes" id="UP000554235">
    <property type="component" value="Unassembled WGS sequence"/>
</dbReference>
<feature type="compositionally biased region" description="Low complexity" evidence="1">
    <location>
        <begin position="147"/>
        <end position="167"/>
    </location>
</feature>
<proteinExistence type="predicted"/>
<reference evidence="2 3" key="1">
    <citation type="submission" date="2020-01" db="EMBL/GenBank/DDBJ databases">
        <title>Identification and distribution of gene clusters putatively required for synthesis of sphingolipid metabolism inhibitors in phylogenetically diverse species of the filamentous fungus Fusarium.</title>
        <authorList>
            <person name="Kim H.-S."/>
            <person name="Busman M."/>
            <person name="Brown D.W."/>
            <person name="Divon H."/>
            <person name="Uhlig S."/>
            <person name="Proctor R.H."/>
        </authorList>
    </citation>
    <scope>NUCLEOTIDE SEQUENCE [LARGE SCALE GENOMIC DNA]</scope>
    <source>
        <strain evidence="2 3">NRRL 20459</strain>
    </source>
</reference>
<gene>
    <name evidence="2" type="ORF">FALBO_6896</name>
</gene>
<evidence type="ECO:0000313" key="2">
    <source>
        <dbReference type="EMBL" id="KAF4466245.1"/>
    </source>
</evidence>
<organism evidence="2 3">
    <name type="scientific">Fusarium albosuccineum</name>
    <dbReference type="NCBI Taxonomy" id="1237068"/>
    <lineage>
        <taxon>Eukaryota</taxon>
        <taxon>Fungi</taxon>
        <taxon>Dikarya</taxon>
        <taxon>Ascomycota</taxon>
        <taxon>Pezizomycotina</taxon>
        <taxon>Sordariomycetes</taxon>
        <taxon>Hypocreomycetidae</taxon>
        <taxon>Hypocreales</taxon>
        <taxon>Nectriaceae</taxon>
        <taxon>Fusarium</taxon>
        <taxon>Fusarium decemcellulare species complex</taxon>
    </lineage>
</organism>
<protein>
    <submittedName>
        <fullName evidence="2">Uncharacterized protein</fullName>
    </submittedName>
</protein>
<feature type="compositionally biased region" description="Basic and acidic residues" evidence="1">
    <location>
        <begin position="241"/>
        <end position="250"/>
    </location>
</feature>
<evidence type="ECO:0000313" key="3">
    <source>
        <dbReference type="Proteomes" id="UP000554235"/>
    </source>
</evidence>
<feature type="compositionally biased region" description="Basic and acidic residues" evidence="1">
    <location>
        <begin position="224"/>
        <end position="233"/>
    </location>
</feature>
<feature type="compositionally biased region" description="Polar residues" evidence="1">
    <location>
        <begin position="137"/>
        <end position="146"/>
    </location>
</feature>
<name>A0A8H4PBC2_9HYPO</name>
<sequence length="391" mass="42653">MEKPGKASEWLYHDVTAPSNVATEAGCCPCIVYGRSNLRLKTASDKRRGRDITERPAYEWAKPPTYPLMSAHCCAFASCLPLYGVFLASLRGQVRHFYGIQGSDSEDFKVGCCCPADTATQIENEIILREGKRRQDSGGTITSGYQTPTPMTSPSSSSSSSCTTTRPDTPDTECDDPLPCIPEDPEGSTCPPTTVSSRRPSSGKGRERSIARDPMAPTDATLVHNHDLDRDPRGPALYKPDTNHGLKDDPSSVMYPPAIHRLSKDTKSPAGPAIIHRLRDDKSPATPPAVDRSHELFHDAKETRPQPVQPHGIERDPVESFRPHRASESSEDTLRQPSAPRPTPASSSHHLQQDVAAPPTEGSSLPHILEADETMSDRPASRGPHHLQHDT</sequence>
<feature type="compositionally biased region" description="Basic and acidic residues" evidence="1">
    <location>
        <begin position="126"/>
        <end position="136"/>
    </location>
</feature>
<dbReference type="Pfam" id="PF04749">
    <property type="entry name" value="PLAC8"/>
    <property type="match status" value="1"/>
</dbReference>
<dbReference type="AlphaFoldDB" id="A0A8H4PBC2"/>
<accession>A0A8H4PBC2</accession>
<feature type="compositionally biased region" description="Low complexity" evidence="1">
    <location>
        <begin position="188"/>
        <end position="202"/>
    </location>
</feature>
<feature type="compositionally biased region" description="Basic and acidic residues" evidence="1">
    <location>
        <begin position="291"/>
        <end position="304"/>
    </location>
</feature>
<comment type="caution">
    <text evidence="2">The sequence shown here is derived from an EMBL/GenBank/DDBJ whole genome shotgun (WGS) entry which is preliminary data.</text>
</comment>
<keyword evidence="3" id="KW-1185">Reference proteome</keyword>